<dbReference type="Gene3D" id="3.10.170.20">
    <property type="match status" value="1"/>
</dbReference>
<dbReference type="EMBL" id="MKGL01000959">
    <property type="protein sequence ID" value="RNE95069.1"/>
    <property type="molecule type" value="Genomic_DNA"/>
</dbReference>
<dbReference type="RefSeq" id="XP_029233115.1">
    <property type="nucleotide sequence ID" value="XM_029387036.1"/>
</dbReference>
<evidence type="ECO:0000313" key="1">
    <source>
        <dbReference type="EMBL" id="RNE95069.1"/>
    </source>
</evidence>
<dbReference type="AlphaFoldDB" id="A0A3R7MTL9"/>
<evidence type="ECO:0000313" key="2">
    <source>
        <dbReference type="Proteomes" id="UP000283634"/>
    </source>
</evidence>
<reference evidence="1 2" key="1">
    <citation type="journal article" date="2018" name="BMC Genomics">
        <title>Genomic comparison of Trypanosoma conorhini and Trypanosoma rangeli to Trypanosoma cruzi strains of high and low virulence.</title>
        <authorList>
            <person name="Bradwell K.R."/>
            <person name="Koparde V.N."/>
            <person name="Matveyev A.V."/>
            <person name="Serrano M.G."/>
            <person name="Alves J.M."/>
            <person name="Parikh H."/>
            <person name="Huang B."/>
            <person name="Lee V."/>
            <person name="Espinosa-Alvarez O."/>
            <person name="Ortiz P.A."/>
            <person name="Costa-Martins A.G."/>
            <person name="Teixeira M.M."/>
            <person name="Buck G.A."/>
        </authorList>
    </citation>
    <scope>NUCLEOTIDE SEQUENCE [LARGE SCALE GENOMIC DNA]</scope>
    <source>
        <strain evidence="1 2">AM80</strain>
    </source>
</reference>
<proteinExistence type="predicted"/>
<accession>A0A3R7MTL9</accession>
<organism evidence="1 2">
    <name type="scientific">Trypanosoma rangeli</name>
    <dbReference type="NCBI Taxonomy" id="5698"/>
    <lineage>
        <taxon>Eukaryota</taxon>
        <taxon>Discoba</taxon>
        <taxon>Euglenozoa</taxon>
        <taxon>Kinetoplastea</taxon>
        <taxon>Metakinetoplastina</taxon>
        <taxon>Trypanosomatida</taxon>
        <taxon>Trypanosomatidae</taxon>
        <taxon>Trypanosoma</taxon>
        <taxon>Herpetosoma</taxon>
    </lineage>
</organism>
<protein>
    <submittedName>
        <fullName evidence="1">Surface protease GP63</fullName>
    </submittedName>
</protein>
<keyword evidence="1" id="KW-0378">Hydrolase</keyword>
<feature type="non-terminal residue" evidence="1">
    <location>
        <position position="1"/>
    </location>
</feature>
<keyword evidence="2" id="KW-1185">Reference proteome</keyword>
<keyword evidence="1" id="KW-0645">Protease</keyword>
<sequence length="101" mass="10742">ATGVLSPVKGATVREDEYPEATKLHAERFLPKPVVGKRTVPRASGGPFQHFTVPTAHNLGGAIGADMALLRCCWAVPMRYFGVGEHVRATLSDLGRSVGAM</sequence>
<gene>
    <name evidence="1" type="ORF">TraAM80_10418</name>
</gene>
<comment type="caution">
    <text evidence="1">The sequence shown here is derived from an EMBL/GenBank/DDBJ whole genome shotgun (WGS) entry which is preliminary data.</text>
</comment>
<dbReference type="GO" id="GO:0008233">
    <property type="term" value="F:peptidase activity"/>
    <property type="evidence" value="ECO:0007669"/>
    <property type="project" value="UniProtKB-KW"/>
</dbReference>
<dbReference type="GeneID" id="40334351"/>
<dbReference type="Proteomes" id="UP000283634">
    <property type="component" value="Unassembled WGS sequence"/>
</dbReference>
<name>A0A3R7MTL9_TRYRA</name>
<dbReference type="GO" id="GO:0006508">
    <property type="term" value="P:proteolysis"/>
    <property type="evidence" value="ECO:0007669"/>
    <property type="project" value="UniProtKB-KW"/>
</dbReference>